<dbReference type="RefSeq" id="WP_340288195.1">
    <property type="nucleotide sequence ID" value="NZ_JBBEOI010000001.1"/>
</dbReference>
<evidence type="ECO:0000313" key="3">
    <source>
        <dbReference type="Proteomes" id="UP001595685"/>
    </source>
</evidence>
<keyword evidence="3" id="KW-1185">Reference proteome</keyword>
<protein>
    <recommendedName>
        <fullName evidence="4">Integral membrane protein</fullName>
    </recommendedName>
</protein>
<comment type="caution">
    <text evidence="2">The sequence shown here is derived from an EMBL/GenBank/DDBJ whole genome shotgun (WGS) entry which is preliminary data.</text>
</comment>
<accession>A0ABV7WHQ9</accession>
<keyword evidence="1" id="KW-1133">Transmembrane helix</keyword>
<evidence type="ECO:0008006" key="4">
    <source>
        <dbReference type="Google" id="ProtNLM"/>
    </source>
</evidence>
<sequence length="89" mass="8816">MTGLANVLLPMVPVPTPGAPPGSAQFLTILNWVSWVALAVCVAGVIFAGLAMIISSRRGEGGEHMGKLGTVLAGCVIVGAASGFVGALV</sequence>
<organism evidence="2 3">
    <name type="scientific">Aquipuribacter hungaricus</name>
    <dbReference type="NCBI Taxonomy" id="545624"/>
    <lineage>
        <taxon>Bacteria</taxon>
        <taxon>Bacillati</taxon>
        <taxon>Actinomycetota</taxon>
        <taxon>Actinomycetes</taxon>
        <taxon>Micrococcales</taxon>
        <taxon>Intrasporangiaceae</taxon>
        <taxon>Aquipuribacter</taxon>
    </lineage>
</organism>
<feature type="transmembrane region" description="Helical" evidence="1">
    <location>
        <begin position="32"/>
        <end position="56"/>
    </location>
</feature>
<evidence type="ECO:0000313" key="2">
    <source>
        <dbReference type="EMBL" id="MFC3688909.1"/>
    </source>
</evidence>
<evidence type="ECO:0000256" key="1">
    <source>
        <dbReference type="SAM" id="Phobius"/>
    </source>
</evidence>
<proteinExistence type="predicted"/>
<feature type="transmembrane region" description="Helical" evidence="1">
    <location>
        <begin position="68"/>
        <end position="88"/>
    </location>
</feature>
<name>A0ABV7WHQ9_9MICO</name>
<dbReference type="EMBL" id="JBHRWW010000006">
    <property type="protein sequence ID" value="MFC3688909.1"/>
    <property type="molecule type" value="Genomic_DNA"/>
</dbReference>
<gene>
    <name evidence="2" type="ORF">ACFOLH_11200</name>
</gene>
<dbReference type="Proteomes" id="UP001595685">
    <property type="component" value="Unassembled WGS sequence"/>
</dbReference>
<reference evidence="3" key="1">
    <citation type="journal article" date="2019" name="Int. J. Syst. Evol. Microbiol.">
        <title>The Global Catalogue of Microorganisms (GCM) 10K type strain sequencing project: providing services to taxonomists for standard genome sequencing and annotation.</title>
        <authorList>
            <consortium name="The Broad Institute Genomics Platform"/>
            <consortium name="The Broad Institute Genome Sequencing Center for Infectious Disease"/>
            <person name="Wu L."/>
            <person name="Ma J."/>
        </authorList>
    </citation>
    <scope>NUCLEOTIDE SEQUENCE [LARGE SCALE GENOMIC DNA]</scope>
    <source>
        <strain evidence="3">NCAIM B.02333</strain>
    </source>
</reference>
<keyword evidence="1" id="KW-0472">Membrane</keyword>
<keyword evidence="1" id="KW-0812">Transmembrane</keyword>